<feature type="chain" id="PRO_5019489777" evidence="3">
    <location>
        <begin position="28"/>
        <end position="668"/>
    </location>
</feature>
<proteinExistence type="predicted"/>
<keyword evidence="2" id="KW-0812">Transmembrane</keyword>
<dbReference type="Gene3D" id="1.20.950.20">
    <property type="entry name" value="Transmembrane di-heme cytochromes, Chain C"/>
    <property type="match status" value="1"/>
</dbReference>
<feature type="domain" description="Outer membrane cytochrome MtrC/MtrF-like" evidence="4">
    <location>
        <begin position="87"/>
        <end position="230"/>
    </location>
</feature>
<evidence type="ECO:0000256" key="3">
    <source>
        <dbReference type="SAM" id="SignalP"/>
    </source>
</evidence>
<keyword evidence="2" id="KW-0472">Membrane</keyword>
<dbReference type="GO" id="GO:0016491">
    <property type="term" value="F:oxidoreductase activity"/>
    <property type="evidence" value="ECO:0007669"/>
    <property type="project" value="TreeGrafter"/>
</dbReference>
<keyword evidence="1 3" id="KW-0732">Signal</keyword>
<feature type="transmembrane region" description="Helical" evidence="2">
    <location>
        <begin position="343"/>
        <end position="364"/>
    </location>
</feature>
<protein>
    <submittedName>
        <fullName evidence="5">Cytochrome b subunit of formate dehydrogenase</fullName>
    </submittedName>
</protein>
<evidence type="ECO:0000313" key="5">
    <source>
        <dbReference type="EMBL" id="VFJ52687.1"/>
    </source>
</evidence>
<feature type="signal peptide" evidence="3">
    <location>
        <begin position="1"/>
        <end position="27"/>
    </location>
</feature>
<accession>A0A450SHM1</accession>
<gene>
    <name evidence="5" type="ORF">BECKFW1821A_GA0114235_103721</name>
</gene>
<dbReference type="Gene3D" id="1.10.1130.10">
    <property type="entry name" value="Flavocytochrome C3, Chain A"/>
    <property type="match status" value="1"/>
</dbReference>
<organism evidence="5">
    <name type="scientific">Candidatus Kentrum sp. FW</name>
    <dbReference type="NCBI Taxonomy" id="2126338"/>
    <lineage>
        <taxon>Bacteria</taxon>
        <taxon>Pseudomonadati</taxon>
        <taxon>Pseudomonadota</taxon>
        <taxon>Gammaproteobacteria</taxon>
        <taxon>Candidatus Kentrum</taxon>
    </lineage>
</organism>
<dbReference type="EMBL" id="CAADEW010000037">
    <property type="protein sequence ID" value="VFJ52687.1"/>
    <property type="molecule type" value="Genomic_DNA"/>
</dbReference>
<dbReference type="Pfam" id="PF22113">
    <property type="entry name" value="Mtrc-MtrF_II-IV_dom"/>
    <property type="match status" value="1"/>
</dbReference>
<name>A0A450SHM1_9GAMM</name>
<evidence type="ECO:0000256" key="2">
    <source>
        <dbReference type="SAM" id="Phobius"/>
    </source>
</evidence>
<reference evidence="5" key="1">
    <citation type="submission" date="2019-02" db="EMBL/GenBank/DDBJ databases">
        <authorList>
            <person name="Gruber-Vodicka R. H."/>
            <person name="Seah K. B. B."/>
        </authorList>
    </citation>
    <scope>NUCLEOTIDE SEQUENCE</scope>
    <source>
        <strain evidence="5">BECK_BZ15</strain>
    </source>
</reference>
<evidence type="ECO:0000256" key="1">
    <source>
        <dbReference type="ARBA" id="ARBA00022729"/>
    </source>
</evidence>
<keyword evidence="2" id="KW-1133">Transmembrane helix</keyword>
<dbReference type="Gene3D" id="3.90.10.10">
    <property type="entry name" value="Cytochrome C3"/>
    <property type="match status" value="1"/>
</dbReference>
<dbReference type="SUPFAM" id="SSF48695">
    <property type="entry name" value="Multiheme cytochromes"/>
    <property type="match status" value="1"/>
</dbReference>
<evidence type="ECO:0000259" key="4">
    <source>
        <dbReference type="Pfam" id="PF22113"/>
    </source>
</evidence>
<feature type="transmembrane region" description="Helical" evidence="2">
    <location>
        <begin position="530"/>
        <end position="550"/>
    </location>
</feature>
<dbReference type="InterPro" id="IPR036280">
    <property type="entry name" value="Multihaem_cyt_sf"/>
</dbReference>
<dbReference type="PANTHER" id="PTHR35038:SF6">
    <property type="entry name" value="SURFACE LOCALIZED DECAHEME CYTOCHROME C LIPOPROTEIN"/>
    <property type="match status" value="1"/>
</dbReference>
<dbReference type="InterPro" id="IPR054337">
    <property type="entry name" value="Mtrc-MtrF-like_dom_II/IV"/>
</dbReference>
<dbReference type="AlphaFoldDB" id="A0A450SHM1"/>
<sequence>MKWNRLILQCRIILVFFMICFALPAHAMVQNGSLESIPVTQDTKNEECTECHGIEGFAIPLGGHGFTKKRSLSFNIEAFSDSAHGKQGCVDCHADIEQLPHRGNLQRAVDCVECHNEIWQRTQDDVTKPEAERIGVVVEQIEHYMASIHARPRKDDPKRPNATCTDCHSAHYVFPMESKQGQAFRITTHEVCGHCHEEQLADYGGSVHGRAVYRYAKKEAAVCIDCHTAHRISTPEGDPAKLLITQNCGSCHQHEEQYESYSATYHGQVASLGWTHTAKCFDCHSHHKTSNVDDPVSKVHRDNRLETCQTCHKEATQGFVTFHPHGTTHDIDKYPYMWIASKFMILLLIGVFAFFWTHSALWFYREWKDRKQGKHHVLVNGKGEAIQLPETEFQNKHILRFTWQWRFVHLLLAIAVMALVLTGTSVLYAESFWAPTVMTLLGGPKIAAVIHRIGATIFAIIIFGHIIYALYNTLIVNRKTFRWFGPYSLLPRWQDFTDLRNMFRWFFGKGPRPVFDHWTYFEKFDYWAPFWGMTIIGVSGLMLWFSTITASLLPGWVFNVATIVHGEEAFLAAVFLFTVHYFNCHWRPSKLPQDIIMFTGTCSLEEFKHERGTEYERLLTNGELDKYLVDPPSERMTLYSKILGAVLIAFGLMLLALVLVGFGQHVLS</sequence>
<feature type="transmembrane region" description="Helical" evidence="2">
    <location>
        <begin position="642"/>
        <end position="662"/>
    </location>
</feature>
<feature type="transmembrane region" description="Helical" evidence="2">
    <location>
        <begin position="407"/>
        <end position="429"/>
    </location>
</feature>
<dbReference type="InterPro" id="IPR051829">
    <property type="entry name" value="Multiheme_Cytochr_ET"/>
</dbReference>
<feature type="transmembrane region" description="Helical" evidence="2">
    <location>
        <begin position="556"/>
        <end position="582"/>
    </location>
</feature>
<feature type="transmembrane region" description="Helical" evidence="2">
    <location>
        <begin position="449"/>
        <end position="471"/>
    </location>
</feature>
<dbReference type="PANTHER" id="PTHR35038">
    <property type="entry name" value="DISSIMILATORY SULFITE REDUCTASE SIRA"/>
    <property type="match status" value="1"/>
</dbReference>